<evidence type="ECO:0000256" key="2">
    <source>
        <dbReference type="ARBA" id="ARBA00022659"/>
    </source>
</evidence>
<keyword evidence="2 7" id="KW-0768">Sushi</keyword>
<feature type="domain" description="Sushi" evidence="9">
    <location>
        <begin position="138"/>
        <end position="196"/>
    </location>
</feature>
<dbReference type="PROSITE" id="PS50923">
    <property type="entry name" value="SUSHI"/>
    <property type="match status" value="4"/>
</dbReference>
<organism evidence="10 11">
    <name type="scientific">Mytilus coruscus</name>
    <name type="common">Sea mussel</name>
    <dbReference type="NCBI Taxonomy" id="42192"/>
    <lineage>
        <taxon>Eukaryota</taxon>
        <taxon>Metazoa</taxon>
        <taxon>Spiralia</taxon>
        <taxon>Lophotrochozoa</taxon>
        <taxon>Mollusca</taxon>
        <taxon>Bivalvia</taxon>
        <taxon>Autobranchia</taxon>
        <taxon>Pteriomorphia</taxon>
        <taxon>Mytilida</taxon>
        <taxon>Mytiloidea</taxon>
        <taxon>Mytilidae</taxon>
        <taxon>Mytilinae</taxon>
        <taxon>Mytilus</taxon>
    </lineage>
</organism>
<evidence type="ECO:0000313" key="11">
    <source>
        <dbReference type="Proteomes" id="UP000507470"/>
    </source>
</evidence>
<dbReference type="Gene3D" id="2.10.70.10">
    <property type="entry name" value="Complement Module, domain 1"/>
    <property type="match status" value="5"/>
</dbReference>
<dbReference type="Proteomes" id="UP000507470">
    <property type="component" value="Unassembled WGS sequence"/>
</dbReference>
<feature type="domain" description="Sushi" evidence="9">
    <location>
        <begin position="72"/>
        <end position="137"/>
    </location>
</feature>
<dbReference type="PRINTS" id="PR00018">
    <property type="entry name" value="KRINGLE"/>
</dbReference>
<evidence type="ECO:0000256" key="3">
    <source>
        <dbReference type="ARBA" id="ARBA00022737"/>
    </source>
</evidence>
<dbReference type="SMART" id="SM00032">
    <property type="entry name" value="CCP"/>
    <property type="match status" value="5"/>
</dbReference>
<dbReference type="PROSITE" id="PS50070">
    <property type="entry name" value="KRINGLE_2"/>
    <property type="match status" value="1"/>
</dbReference>
<dbReference type="PANTHER" id="PTHR19325:SF575">
    <property type="entry name" value="LOCOMOTION-RELATED PROTEIN HIKARU GENKI"/>
    <property type="match status" value="1"/>
</dbReference>
<keyword evidence="4 6" id="KW-1015">Disulfide bond</keyword>
<protein>
    <submittedName>
        <fullName evidence="10">CSMD</fullName>
    </submittedName>
</protein>
<dbReference type="OrthoDB" id="6040213at2759"/>
<dbReference type="Gene3D" id="2.40.20.10">
    <property type="entry name" value="Plasminogen Kringle 4"/>
    <property type="match status" value="1"/>
</dbReference>
<comment type="caution">
    <text evidence="6">Lacks conserved residue(s) required for the propagation of feature annotation.</text>
</comment>
<evidence type="ECO:0000259" key="9">
    <source>
        <dbReference type="PROSITE" id="PS50923"/>
    </source>
</evidence>
<proteinExistence type="predicted"/>
<dbReference type="Pfam" id="PF00084">
    <property type="entry name" value="Sushi"/>
    <property type="match status" value="5"/>
</dbReference>
<feature type="domain" description="Kringle" evidence="8">
    <location>
        <begin position="6"/>
        <end position="70"/>
    </location>
</feature>
<dbReference type="SUPFAM" id="SSF57440">
    <property type="entry name" value="Kringle-like"/>
    <property type="match status" value="1"/>
</dbReference>
<dbReference type="AlphaFoldDB" id="A0A6J8C137"/>
<sequence length="379" mass="42324">MNGIDKGAHYKGKVNITEKGEVCVSWSEGLDKNYRNLDGNFCRNPDNSRKTWCYVNKTEKVWTFCNVSYCGHFCPDLKAIEHMIHPTELVIHKEDDIVHFKCDDGYILNGNPTAKCHNSDGRQPMAQWSNKQPTCTAVTCSLHNLPSTVVINPRKDHYDLSTSVNLSCTLGYTGTSVRSFCQADNTWSLKAPDCSPVSCRSINLDAHVKSSTKMPKYNDNVTLSCKEGYVGVSLSIKCYANGSWPSDRPHCRPITCSILKVDDKVLKSKNISKYNDNVTLSCKEGYNGASMTLKCNSNGVWPSQRPICTAVPCPPLNNTQHVDPPINKSGYHYGDNINFQCVEGYNLSGPPFITCHSRRNHSIGQWSDQQPLCLGNYLF</sequence>
<feature type="disulfide bond" evidence="6">
    <location>
        <begin position="42"/>
        <end position="65"/>
    </location>
</feature>
<evidence type="ECO:0000259" key="8">
    <source>
        <dbReference type="PROSITE" id="PS50070"/>
    </source>
</evidence>
<dbReference type="InterPro" id="IPR000001">
    <property type="entry name" value="Kringle"/>
</dbReference>
<keyword evidence="1 6" id="KW-0420">Kringle</keyword>
<dbReference type="PROSITE" id="PS00021">
    <property type="entry name" value="KRINGLE_1"/>
    <property type="match status" value="1"/>
</dbReference>
<accession>A0A6J8C137</accession>
<dbReference type="InterPro" id="IPR035976">
    <property type="entry name" value="Sushi/SCR/CCP_sf"/>
</dbReference>
<feature type="domain" description="Sushi" evidence="9">
    <location>
        <begin position="311"/>
        <end position="375"/>
    </location>
</feature>
<reference evidence="10 11" key="1">
    <citation type="submission" date="2020-06" db="EMBL/GenBank/DDBJ databases">
        <authorList>
            <person name="Li R."/>
            <person name="Bekaert M."/>
        </authorList>
    </citation>
    <scope>NUCLEOTIDE SEQUENCE [LARGE SCALE GENOMIC DNA]</scope>
    <source>
        <strain evidence="11">wild</strain>
    </source>
</reference>
<dbReference type="InterPro" id="IPR018056">
    <property type="entry name" value="Kringle_CS"/>
</dbReference>
<dbReference type="SUPFAM" id="SSF57535">
    <property type="entry name" value="Complement control module/SCR domain"/>
    <property type="match status" value="5"/>
</dbReference>
<evidence type="ECO:0000256" key="1">
    <source>
        <dbReference type="ARBA" id="ARBA00022572"/>
    </source>
</evidence>
<dbReference type="SMART" id="SM00130">
    <property type="entry name" value="KR"/>
    <property type="match status" value="1"/>
</dbReference>
<dbReference type="CDD" id="cd00033">
    <property type="entry name" value="CCP"/>
    <property type="match status" value="5"/>
</dbReference>
<dbReference type="InterPro" id="IPR013806">
    <property type="entry name" value="Kringle-like"/>
</dbReference>
<keyword evidence="11" id="KW-1185">Reference proteome</keyword>
<evidence type="ECO:0000256" key="6">
    <source>
        <dbReference type="PROSITE-ProRule" id="PRU00121"/>
    </source>
</evidence>
<dbReference type="InterPro" id="IPR050350">
    <property type="entry name" value="Compl-Cell_Adhes-Reg"/>
</dbReference>
<evidence type="ECO:0000256" key="5">
    <source>
        <dbReference type="ARBA" id="ARBA00023180"/>
    </source>
</evidence>
<dbReference type="InterPro" id="IPR000436">
    <property type="entry name" value="Sushi_SCR_CCP_dom"/>
</dbReference>
<keyword evidence="5" id="KW-0325">Glycoprotein</keyword>
<dbReference type="PANTHER" id="PTHR19325">
    <property type="entry name" value="COMPLEMENT COMPONENT-RELATED SUSHI DOMAIN-CONTAINING"/>
    <property type="match status" value="1"/>
</dbReference>
<evidence type="ECO:0000256" key="7">
    <source>
        <dbReference type="PROSITE-ProRule" id="PRU00302"/>
    </source>
</evidence>
<dbReference type="Pfam" id="PF00051">
    <property type="entry name" value="Kringle"/>
    <property type="match status" value="1"/>
</dbReference>
<evidence type="ECO:0000313" key="10">
    <source>
        <dbReference type="EMBL" id="CAC5388749.1"/>
    </source>
</evidence>
<evidence type="ECO:0000256" key="4">
    <source>
        <dbReference type="ARBA" id="ARBA00023157"/>
    </source>
</evidence>
<feature type="domain" description="Sushi" evidence="9">
    <location>
        <begin position="249"/>
        <end position="310"/>
    </location>
</feature>
<gene>
    <name evidence="10" type="ORF">MCOR_23994</name>
</gene>
<name>A0A6J8C137_MYTCO</name>
<keyword evidence="3" id="KW-0677">Repeat</keyword>
<dbReference type="InterPro" id="IPR038178">
    <property type="entry name" value="Kringle_sf"/>
</dbReference>
<dbReference type="EMBL" id="CACVKT020004257">
    <property type="protein sequence ID" value="CAC5388749.1"/>
    <property type="molecule type" value="Genomic_DNA"/>
</dbReference>